<dbReference type="GO" id="GO:0016020">
    <property type="term" value="C:membrane"/>
    <property type="evidence" value="ECO:0007669"/>
    <property type="project" value="UniProtKB-SubCell"/>
</dbReference>
<comment type="subcellular location">
    <subcellularLocation>
        <location evidence="1">Membrane</location>
        <topology evidence="1">Single-pass membrane protein</topology>
    </subcellularLocation>
</comment>
<evidence type="ECO:0000256" key="1">
    <source>
        <dbReference type="ARBA" id="ARBA00004167"/>
    </source>
</evidence>
<keyword evidence="3 6" id="KW-0812">Transmembrane</keyword>
<evidence type="ECO:0000256" key="5">
    <source>
        <dbReference type="ARBA" id="ARBA00023136"/>
    </source>
</evidence>
<dbReference type="PANTHER" id="PTHR34478">
    <property type="entry name" value="PROTEIN LEMA"/>
    <property type="match status" value="1"/>
</dbReference>
<evidence type="ECO:0000256" key="4">
    <source>
        <dbReference type="ARBA" id="ARBA00022989"/>
    </source>
</evidence>
<feature type="transmembrane region" description="Helical" evidence="6">
    <location>
        <begin position="12"/>
        <end position="29"/>
    </location>
</feature>
<evidence type="ECO:0000313" key="7">
    <source>
        <dbReference type="EMBL" id="DAF60751.1"/>
    </source>
</evidence>
<accession>A0A8S5TCP3</accession>
<dbReference type="EMBL" id="BK032797">
    <property type="protein sequence ID" value="DAF60751.1"/>
    <property type="molecule type" value="Genomic_DNA"/>
</dbReference>
<protein>
    <submittedName>
        <fullName evidence="7">LemA family</fullName>
    </submittedName>
</protein>
<keyword evidence="5 6" id="KW-0472">Membrane</keyword>
<sequence length="184" mass="21187">MKSIKENSKTLLLIVGGIISVIVCCFIWIQTTANTAIGYEEKVSKTLSDINVQEKRRIDLVYNLADCVKNYDQHEAETLKEIAETRSNTDEIENVNTMIKATAEAYPDLKADKNYQQFMTELSTTENLIAQHRKNHNSSVESYNRYVKKFPQRFFLSLVGYEKKEFKYLEYSASSDAPQDLFGE</sequence>
<evidence type="ECO:0000256" key="6">
    <source>
        <dbReference type="SAM" id="Phobius"/>
    </source>
</evidence>
<proteinExistence type="inferred from homology"/>
<dbReference type="Gene3D" id="1.20.1440.20">
    <property type="entry name" value="LemA-like domain"/>
    <property type="match status" value="1"/>
</dbReference>
<name>A0A8S5TCP3_9CAUD</name>
<dbReference type="InterPro" id="IPR023353">
    <property type="entry name" value="LemA-like_dom_sf"/>
</dbReference>
<dbReference type="PANTHER" id="PTHR34478:SF1">
    <property type="entry name" value="PROTEIN LEMA"/>
    <property type="match status" value="1"/>
</dbReference>
<evidence type="ECO:0000256" key="3">
    <source>
        <dbReference type="ARBA" id="ARBA00022692"/>
    </source>
</evidence>
<dbReference type="Pfam" id="PF04011">
    <property type="entry name" value="LemA"/>
    <property type="match status" value="1"/>
</dbReference>
<dbReference type="InterPro" id="IPR007156">
    <property type="entry name" value="MamQ_LemA"/>
</dbReference>
<reference evidence="7" key="1">
    <citation type="journal article" date="2021" name="Proc. Natl. Acad. Sci. U.S.A.">
        <title>A Catalog of Tens of Thousands of Viruses from Human Metagenomes Reveals Hidden Associations with Chronic Diseases.</title>
        <authorList>
            <person name="Tisza M.J."/>
            <person name="Buck C.B."/>
        </authorList>
    </citation>
    <scope>NUCLEOTIDE SEQUENCE</scope>
    <source>
        <strain evidence="7">CtNZc11</strain>
    </source>
</reference>
<keyword evidence="4 6" id="KW-1133">Transmembrane helix</keyword>
<dbReference type="SUPFAM" id="SSF140478">
    <property type="entry name" value="LemA-like"/>
    <property type="match status" value="1"/>
</dbReference>
<organism evidence="7">
    <name type="scientific">Siphoviridae sp. ctNZc11</name>
    <dbReference type="NCBI Taxonomy" id="2827858"/>
    <lineage>
        <taxon>Viruses</taxon>
        <taxon>Duplodnaviria</taxon>
        <taxon>Heunggongvirae</taxon>
        <taxon>Uroviricota</taxon>
        <taxon>Caudoviricetes</taxon>
    </lineage>
</organism>
<comment type="similarity">
    <text evidence="2">Belongs to the LemA family.</text>
</comment>
<evidence type="ECO:0000256" key="2">
    <source>
        <dbReference type="ARBA" id="ARBA00008854"/>
    </source>
</evidence>